<evidence type="ECO:0000313" key="1">
    <source>
        <dbReference type="EMBL" id="KAJ9051097.1"/>
    </source>
</evidence>
<proteinExistence type="predicted"/>
<protein>
    <submittedName>
        <fullName evidence="1">Uncharacterized protein</fullName>
    </submittedName>
</protein>
<dbReference type="EMBL" id="QTSX02007123">
    <property type="protein sequence ID" value="KAJ9051097.1"/>
    <property type="molecule type" value="Genomic_DNA"/>
</dbReference>
<evidence type="ECO:0000313" key="2">
    <source>
        <dbReference type="Proteomes" id="UP001165960"/>
    </source>
</evidence>
<sequence>MSKVLVFALLAQQLLAAVFFFGRGGLEIFPAVTNGPHATTKASGKISDSRARPAAQIGCRLQKRGRGKGRVRRVRPMTPKATSSVKKPNQRHKRKRDQDRSTPTSKSPDPFPRDYAIYNARRIQPLKDEDGLNYRSDNRPAPSTLSSSTDQPTQLLTC</sequence>
<organism evidence="1 2">
    <name type="scientific">Entomophthora muscae</name>
    <dbReference type="NCBI Taxonomy" id="34485"/>
    <lineage>
        <taxon>Eukaryota</taxon>
        <taxon>Fungi</taxon>
        <taxon>Fungi incertae sedis</taxon>
        <taxon>Zoopagomycota</taxon>
        <taxon>Entomophthoromycotina</taxon>
        <taxon>Entomophthoromycetes</taxon>
        <taxon>Entomophthorales</taxon>
        <taxon>Entomophthoraceae</taxon>
        <taxon>Entomophthora</taxon>
    </lineage>
</organism>
<dbReference type="Proteomes" id="UP001165960">
    <property type="component" value="Unassembled WGS sequence"/>
</dbReference>
<accession>A0ACC2RLZ0</accession>
<comment type="caution">
    <text evidence="1">The sequence shown here is derived from an EMBL/GenBank/DDBJ whole genome shotgun (WGS) entry which is preliminary data.</text>
</comment>
<reference evidence="1" key="1">
    <citation type="submission" date="2022-04" db="EMBL/GenBank/DDBJ databases">
        <title>Genome of the entomopathogenic fungus Entomophthora muscae.</title>
        <authorList>
            <person name="Elya C."/>
            <person name="Lovett B.R."/>
            <person name="Lee E."/>
            <person name="Macias A.M."/>
            <person name="Hajek A.E."/>
            <person name="De Bivort B.L."/>
            <person name="Kasson M.T."/>
            <person name="De Fine Licht H.H."/>
            <person name="Stajich J.E."/>
        </authorList>
    </citation>
    <scope>NUCLEOTIDE SEQUENCE</scope>
    <source>
        <strain evidence="1">Berkeley</strain>
    </source>
</reference>
<name>A0ACC2RLZ0_9FUNG</name>
<keyword evidence="2" id="KW-1185">Reference proteome</keyword>
<gene>
    <name evidence="1" type="ORF">DSO57_1007783</name>
</gene>